<dbReference type="EMBL" id="DVGK01000108">
    <property type="protein sequence ID" value="HIR14116.1"/>
    <property type="molecule type" value="Genomic_DNA"/>
</dbReference>
<protein>
    <submittedName>
        <fullName evidence="8">Serine/threonine protein kinase</fullName>
    </submittedName>
</protein>
<dbReference type="PANTHER" id="PTHR43289:SF34">
    <property type="entry name" value="SERINE_THREONINE-PROTEIN KINASE YBDM-RELATED"/>
    <property type="match status" value="1"/>
</dbReference>
<feature type="coiled-coil region" evidence="5">
    <location>
        <begin position="511"/>
        <end position="565"/>
    </location>
</feature>
<organism evidence="8 9">
    <name type="scientific">Candidatus Choladousia intestinavium</name>
    <dbReference type="NCBI Taxonomy" id="2840727"/>
    <lineage>
        <taxon>Bacteria</taxon>
        <taxon>Bacillati</taxon>
        <taxon>Bacillota</taxon>
        <taxon>Clostridia</taxon>
        <taxon>Lachnospirales</taxon>
        <taxon>Lachnospiraceae</taxon>
        <taxon>Lachnospiraceae incertae sedis</taxon>
        <taxon>Candidatus Choladousia</taxon>
    </lineage>
</organism>
<keyword evidence="1" id="KW-0808">Transferase</keyword>
<gene>
    <name evidence="8" type="ORF">IAB31_09370</name>
</gene>
<keyword evidence="5" id="KW-0175">Coiled coil</keyword>
<evidence type="ECO:0000256" key="5">
    <source>
        <dbReference type="SAM" id="Coils"/>
    </source>
</evidence>
<evidence type="ECO:0000313" key="9">
    <source>
        <dbReference type="Proteomes" id="UP000886757"/>
    </source>
</evidence>
<keyword evidence="6" id="KW-0812">Transmembrane</keyword>
<name>A0A9D1D9Q5_9FIRM</name>
<accession>A0A9D1D9Q5</accession>
<evidence type="ECO:0000256" key="6">
    <source>
        <dbReference type="SAM" id="Phobius"/>
    </source>
</evidence>
<proteinExistence type="predicted"/>
<feature type="domain" description="Protein kinase" evidence="7">
    <location>
        <begin position="30"/>
        <end position="277"/>
    </location>
</feature>
<keyword evidence="6" id="KW-0472">Membrane</keyword>
<reference evidence="8" key="2">
    <citation type="journal article" date="2021" name="PeerJ">
        <title>Extensive microbial diversity within the chicken gut microbiome revealed by metagenomics and culture.</title>
        <authorList>
            <person name="Gilroy R."/>
            <person name="Ravi A."/>
            <person name="Getino M."/>
            <person name="Pursley I."/>
            <person name="Horton D.L."/>
            <person name="Alikhan N.F."/>
            <person name="Baker D."/>
            <person name="Gharbi K."/>
            <person name="Hall N."/>
            <person name="Watson M."/>
            <person name="Adriaenssens E.M."/>
            <person name="Foster-Nyarko E."/>
            <person name="Jarju S."/>
            <person name="Secka A."/>
            <person name="Antonio M."/>
            <person name="Oren A."/>
            <person name="Chaudhuri R.R."/>
            <person name="La Ragione R."/>
            <person name="Hildebrand F."/>
            <person name="Pallen M.J."/>
        </authorList>
    </citation>
    <scope>NUCLEOTIDE SEQUENCE</scope>
    <source>
        <strain evidence="8">ChiSjej4B22-8148</strain>
    </source>
</reference>
<evidence type="ECO:0000256" key="3">
    <source>
        <dbReference type="ARBA" id="ARBA00022777"/>
    </source>
</evidence>
<keyword evidence="4" id="KW-0067">ATP-binding</keyword>
<dbReference type="Pfam" id="PF00069">
    <property type="entry name" value="Pkinase"/>
    <property type="match status" value="1"/>
</dbReference>
<dbReference type="SMART" id="SM00220">
    <property type="entry name" value="S_TKc"/>
    <property type="match status" value="1"/>
</dbReference>
<keyword evidence="6" id="KW-1133">Transmembrane helix</keyword>
<dbReference type="CDD" id="cd14014">
    <property type="entry name" value="STKc_PknB_like"/>
    <property type="match status" value="1"/>
</dbReference>
<dbReference type="GO" id="GO:0004674">
    <property type="term" value="F:protein serine/threonine kinase activity"/>
    <property type="evidence" value="ECO:0007669"/>
    <property type="project" value="UniProtKB-KW"/>
</dbReference>
<keyword evidence="2" id="KW-0547">Nucleotide-binding</keyword>
<dbReference type="InterPro" id="IPR008271">
    <property type="entry name" value="Ser/Thr_kinase_AS"/>
</dbReference>
<sequence>MGAYRIQTAGSISEKEGGALKTGQVIGGKYQLVKKLGQGGEGSVYLARHLATGAYWAVKILPRREGEWQIYELQVSKGLRHPGILQITDILEEGEYFCLIMEYIRGGSLKVRKNLSADEFLKIAWRLSRILVYLHTGDKPVLHLDLKPSNILLKEDGFPVLIDFGIAMKKKGEQTKSHLGTRGYAAPEQYDPLGTADERTDIYGFGAAMYFVFYGKRYDPAARPSGPAGNRKEKPCIKAGRKWEKKIRKILMECLREEKEERIQDSRELQRLWEKVLRSRQRAEGRRQLLFAAGVLAGAAGLILYSIGESLRQPERDNALRLLEQAEYLGLEQAVSNYQEAIRENPWEGKAYCRMLERMTEDGNFSLEEEADLKEVIYGTYGADGKTVLEYLKENEEEYGSFAYEAGMAYWYDYEGSGGRSAGARWFEEAEKFGAELDEPPKWQNAAAVYAKIGKYYSRLLDREEQETVLPVYWEDLSGLYDSEKGQMEERVQRQVEHELLDFMILYFHVFSGQEEKYREAEKLIAEITNETHRREKEGENPEEEKILLEKAAKAEEAVERIRKTQDTD</sequence>
<keyword evidence="3 8" id="KW-0418">Kinase</keyword>
<evidence type="ECO:0000313" key="8">
    <source>
        <dbReference type="EMBL" id="HIR14116.1"/>
    </source>
</evidence>
<dbReference type="Gene3D" id="1.10.510.10">
    <property type="entry name" value="Transferase(Phosphotransferase) domain 1"/>
    <property type="match status" value="1"/>
</dbReference>
<dbReference type="SUPFAM" id="SSF56112">
    <property type="entry name" value="Protein kinase-like (PK-like)"/>
    <property type="match status" value="1"/>
</dbReference>
<dbReference type="PROSITE" id="PS00108">
    <property type="entry name" value="PROTEIN_KINASE_ST"/>
    <property type="match status" value="1"/>
</dbReference>
<dbReference type="GO" id="GO:0005524">
    <property type="term" value="F:ATP binding"/>
    <property type="evidence" value="ECO:0007669"/>
    <property type="project" value="UniProtKB-KW"/>
</dbReference>
<dbReference type="InterPro" id="IPR000719">
    <property type="entry name" value="Prot_kinase_dom"/>
</dbReference>
<keyword evidence="8" id="KW-0723">Serine/threonine-protein kinase</keyword>
<feature type="transmembrane region" description="Helical" evidence="6">
    <location>
        <begin position="289"/>
        <end position="308"/>
    </location>
</feature>
<dbReference type="AlphaFoldDB" id="A0A9D1D9Q5"/>
<evidence type="ECO:0000256" key="2">
    <source>
        <dbReference type="ARBA" id="ARBA00022741"/>
    </source>
</evidence>
<dbReference type="Proteomes" id="UP000886757">
    <property type="component" value="Unassembled WGS sequence"/>
</dbReference>
<dbReference type="PANTHER" id="PTHR43289">
    <property type="entry name" value="MITOGEN-ACTIVATED PROTEIN KINASE KINASE KINASE 20-RELATED"/>
    <property type="match status" value="1"/>
</dbReference>
<evidence type="ECO:0000256" key="1">
    <source>
        <dbReference type="ARBA" id="ARBA00022679"/>
    </source>
</evidence>
<reference evidence="8" key="1">
    <citation type="submission" date="2020-10" db="EMBL/GenBank/DDBJ databases">
        <authorList>
            <person name="Gilroy R."/>
        </authorList>
    </citation>
    <scope>NUCLEOTIDE SEQUENCE</scope>
    <source>
        <strain evidence="8">ChiSjej4B22-8148</strain>
    </source>
</reference>
<evidence type="ECO:0000259" key="7">
    <source>
        <dbReference type="PROSITE" id="PS50011"/>
    </source>
</evidence>
<evidence type="ECO:0000256" key="4">
    <source>
        <dbReference type="ARBA" id="ARBA00022840"/>
    </source>
</evidence>
<dbReference type="PROSITE" id="PS50011">
    <property type="entry name" value="PROTEIN_KINASE_DOM"/>
    <property type="match status" value="1"/>
</dbReference>
<comment type="caution">
    <text evidence="8">The sequence shown here is derived from an EMBL/GenBank/DDBJ whole genome shotgun (WGS) entry which is preliminary data.</text>
</comment>
<dbReference type="InterPro" id="IPR011009">
    <property type="entry name" value="Kinase-like_dom_sf"/>
</dbReference>